<proteinExistence type="inferred from homology"/>
<dbReference type="Pfam" id="PF07715">
    <property type="entry name" value="Plug"/>
    <property type="match status" value="1"/>
</dbReference>
<keyword evidence="5 9" id="KW-0798">TonB box</keyword>
<keyword evidence="7 8" id="KW-0998">Cell outer membrane</keyword>
<evidence type="ECO:0000313" key="13">
    <source>
        <dbReference type="EMBL" id="EGF59163.1"/>
    </source>
</evidence>
<dbReference type="Proteomes" id="UP000003416">
    <property type="component" value="Unassembled WGS sequence"/>
</dbReference>
<dbReference type="InterPro" id="IPR039426">
    <property type="entry name" value="TonB-dep_rcpt-like"/>
</dbReference>
<dbReference type="InterPro" id="IPR037066">
    <property type="entry name" value="Plug_dom_sf"/>
</dbReference>
<keyword evidence="13" id="KW-0675">Receptor</keyword>
<evidence type="ECO:0000256" key="3">
    <source>
        <dbReference type="ARBA" id="ARBA00022452"/>
    </source>
</evidence>
<keyword evidence="14" id="KW-1185">Reference proteome</keyword>
<dbReference type="GO" id="GO:0009279">
    <property type="term" value="C:cell outer membrane"/>
    <property type="evidence" value="ECO:0007669"/>
    <property type="project" value="UniProtKB-SubCell"/>
</dbReference>
<dbReference type="Gene3D" id="2.40.170.20">
    <property type="entry name" value="TonB-dependent receptor, beta-barrel domain"/>
    <property type="match status" value="1"/>
</dbReference>
<keyword evidence="4 8" id="KW-0812">Transmembrane</keyword>
<dbReference type="Gene3D" id="2.60.40.1120">
    <property type="entry name" value="Carboxypeptidase-like, regulatory domain"/>
    <property type="match status" value="1"/>
</dbReference>
<dbReference type="Pfam" id="PF13715">
    <property type="entry name" value="CarbopepD_reg_2"/>
    <property type="match status" value="1"/>
</dbReference>
<evidence type="ECO:0000259" key="12">
    <source>
        <dbReference type="Pfam" id="PF07715"/>
    </source>
</evidence>
<dbReference type="InterPro" id="IPR012910">
    <property type="entry name" value="Plug_dom"/>
</dbReference>
<dbReference type="FunFam" id="2.170.130.10:FF:000009">
    <property type="entry name" value="SusC/RagA family TonB-linked outer membrane protein"/>
    <property type="match status" value="1"/>
</dbReference>
<evidence type="ECO:0000256" key="6">
    <source>
        <dbReference type="ARBA" id="ARBA00023136"/>
    </source>
</evidence>
<dbReference type="STRING" id="763034.HMPREF9446_00914"/>
<dbReference type="InterPro" id="IPR008969">
    <property type="entry name" value="CarboxyPept-like_regulatory"/>
</dbReference>
<name>F3PQC1_9BACE</name>
<evidence type="ECO:0000256" key="2">
    <source>
        <dbReference type="ARBA" id="ARBA00022448"/>
    </source>
</evidence>
<dbReference type="Pfam" id="PF00593">
    <property type="entry name" value="TonB_dep_Rec_b-barrel"/>
    <property type="match status" value="1"/>
</dbReference>
<reference evidence="13 14" key="1">
    <citation type="submission" date="2011-02" db="EMBL/GenBank/DDBJ databases">
        <authorList>
            <person name="Weinstock G."/>
            <person name="Sodergren E."/>
            <person name="Clifton S."/>
            <person name="Fulton L."/>
            <person name="Fulton B."/>
            <person name="Courtney L."/>
            <person name="Fronick C."/>
            <person name="Harrison M."/>
            <person name="Strong C."/>
            <person name="Farmer C."/>
            <person name="Delahaunty K."/>
            <person name="Markovic C."/>
            <person name="Hall O."/>
            <person name="Minx P."/>
            <person name="Tomlinson C."/>
            <person name="Mitreva M."/>
            <person name="Hou S."/>
            <person name="Chen J."/>
            <person name="Wollam A."/>
            <person name="Pepin K.H."/>
            <person name="Johnson M."/>
            <person name="Bhonagiri V."/>
            <person name="Zhang X."/>
            <person name="Suruliraj S."/>
            <person name="Warren W."/>
            <person name="Chinwalla A."/>
            <person name="Mardis E.R."/>
            <person name="Wilson R.K."/>
        </authorList>
    </citation>
    <scope>NUCLEOTIDE SEQUENCE [LARGE SCALE GENOMIC DNA]</scope>
    <source>
        <strain evidence="13 14">YIT 12057</strain>
    </source>
</reference>
<dbReference type="SUPFAM" id="SSF49464">
    <property type="entry name" value="Carboxypeptidase regulatory domain-like"/>
    <property type="match status" value="1"/>
</dbReference>
<keyword evidence="6 8" id="KW-0472">Membrane</keyword>
<sequence length="1025" mass="112550">MKQVNLRICRTILTLILGLFLSVGAYAQSITVKGHVKDALGAVIGASVVEKGNATNGTITDLDGNFTLNVPKGSTLVVSFIGYKTQEVAAAPNVAITLQEDTEMLDEVVVIGYGVAKKNDLTGSVTAIKPDEMNKGLVTNAQDMMQGKIAGVSVTSGGGTPGGGATIRVRGGSSLNASNDPLVVIDGLAMDNQGVKGLANPLSMVNPADIETFTVLKDASATAIYGSRGSNGVIIITTKKGRSGAKPTITYNGNVSVSTKKKTIDVLSGQEFGEFVEEMYGIGSDAWNLMAGVVTDKNNNVIGLTNAKQLEDGTYRYNNTDWQDEIYRTAISHDHNITISGGLKNMPYRVSLGYTNQDGILKTSNFERYTASINVSPKFFDDHLTVNLNAKGMIANNRYADGGAIGAAVYMIPTFSVHGATDILNNYFGGYSQWVSDGSALNDPTWPYTSNRNATKNPVSLLDLKDDTANSKSFIGNVELDYKVHGLEDLRLHMNVGGDFSTGKQTTLISPYSVSNNYYGWDGWEKIFKYNKMLNAYAQYNKDFNDAHHFDIMGGYEWQHFYHRGEKDGWGLYQSSNTEKPGEKYQRDAKVWKSENYLVSFFGRANYTLLDRYMLTATVRYDGSSRFKDHWALFPSFAFGWRLKEEAFLKDVDVLSDLKLRLGYGQTGQQEGIGDYNYFASYNVSTGNGSSYPILGDGILYRPDAYNENLTWETTTTYNAGIDFGFWNGRLSGSVDYYYRKTTDLLNTVYVSAGSNFRNQVTSNIGSLKNTGVEIALTYRPIQTKDLSWEITANATYNDNEITELIGEEGYFVPTGGISAGTGGNCQAHSVGHPASSFYVFQQVYDKAGKPIEGAYVDRNGDGIINQDDKYFYKSPAAPWTAGLSSKLIWKNWDFGFSLRANFNNYVYNDLEAGSSNVNKGYLYRLGFLSNVPTMSIEKGWQTNDNVLSDYFVQNATFLKCDNITLGYSFDGLFGSKLGGRIYGAVTNVFTITNYKGIDPEVFGGIDNNLYPRPFTAQLGLTLNF</sequence>
<keyword evidence="2 8" id="KW-0813">Transport</keyword>
<keyword evidence="10" id="KW-0732">Signal</keyword>
<dbReference type="AlphaFoldDB" id="F3PQC1"/>
<dbReference type="InterPro" id="IPR000531">
    <property type="entry name" value="Beta-barrel_TonB"/>
</dbReference>
<evidence type="ECO:0000256" key="5">
    <source>
        <dbReference type="ARBA" id="ARBA00023077"/>
    </source>
</evidence>
<dbReference type="RefSeq" id="WP_009124155.1">
    <property type="nucleotide sequence ID" value="NZ_GL882614.1"/>
</dbReference>
<evidence type="ECO:0000256" key="1">
    <source>
        <dbReference type="ARBA" id="ARBA00004571"/>
    </source>
</evidence>
<feature type="domain" description="TonB-dependent receptor-like beta-barrel" evidence="11">
    <location>
        <begin position="421"/>
        <end position="905"/>
    </location>
</feature>
<dbReference type="HOGENOM" id="CLU_004317_0_2_10"/>
<dbReference type="SUPFAM" id="SSF56935">
    <property type="entry name" value="Porins"/>
    <property type="match status" value="1"/>
</dbReference>
<evidence type="ECO:0000313" key="14">
    <source>
        <dbReference type="Proteomes" id="UP000003416"/>
    </source>
</evidence>
<feature type="signal peptide" evidence="10">
    <location>
        <begin position="1"/>
        <end position="27"/>
    </location>
</feature>
<accession>F3PQC1</accession>
<feature type="domain" description="TonB-dependent receptor plug" evidence="12">
    <location>
        <begin position="118"/>
        <end position="233"/>
    </location>
</feature>
<dbReference type="eggNOG" id="COG4771">
    <property type="taxonomic scope" value="Bacteria"/>
</dbReference>
<evidence type="ECO:0000256" key="9">
    <source>
        <dbReference type="RuleBase" id="RU003357"/>
    </source>
</evidence>
<dbReference type="EMBL" id="AFBN01000013">
    <property type="protein sequence ID" value="EGF59163.1"/>
    <property type="molecule type" value="Genomic_DNA"/>
</dbReference>
<dbReference type="GeneID" id="86048659"/>
<feature type="chain" id="PRO_5003305785" evidence="10">
    <location>
        <begin position="28"/>
        <end position="1025"/>
    </location>
</feature>
<evidence type="ECO:0000256" key="10">
    <source>
        <dbReference type="SAM" id="SignalP"/>
    </source>
</evidence>
<dbReference type="InterPro" id="IPR023997">
    <property type="entry name" value="TonB-dep_OMP_SusC/RagA_CS"/>
</dbReference>
<gene>
    <name evidence="13" type="ORF">HMPREF9446_00914</name>
</gene>
<keyword evidence="3 8" id="KW-1134">Transmembrane beta strand</keyword>
<dbReference type="PROSITE" id="PS52016">
    <property type="entry name" value="TONB_DEPENDENT_REC_3"/>
    <property type="match status" value="1"/>
</dbReference>
<dbReference type="InterPro" id="IPR036942">
    <property type="entry name" value="Beta-barrel_TonB_sf"/>
</dbReference>
<evidence type="ECO:0000256" key="7">
    <source>
        <dbReference type="ARBA" id="ARBA00023237"/>
    </source>
</evidence>
<protein>
    <submittedName>
        <fullName evidence="13">TonB-dependent receptor plug domain protein</fullName>
    </submittedName>
</protein>
<evidence type="ECO:0000256" key="4">
    <source>
        <dbReference type="ARBA" id="ARBA00022692"/>
    </source>
</evidence>
<dbReference type="Gene3D" id="2.170.130.10">
    <property type="entry name" value="TonB-dependent receptor, plug domain"/>
    <property type="match status" value="1"/>
</dbReference>
<comment type="similarity">
    <text evidence="8 9">Belongs to the TonB-dependent receptor family.</text>
</comment>
<evidence type="ECO:0000256" key="8">
    <source>
        <dbReference type="PROSITE-ProRule" id="PRU01360"/>
    </source>
</evidence>
<comment type="subcellular location">
    <subcellularLocation>
        <location evidence="1 8">Cell outer membrane</location>
        <topology evidence="1 8">Multi-pass membrane protein</topology>
    </subcellularLocation>
</comment>
<evidence type="ECO:0000259" key="11">
    <source>
        <dbReference type="Pfam" id="PF00593"/>
    </source>
</evidence>
<dbReference type="InterPro" id="IPR023996">
    <property type="entry name" value="TonB-dep_OMP_SusC/RagA"/>
</dbReference>
<dbReference type="NCBIfam" id="TIGR04056">
    <property type="entry name" value="OMP_RagA_SusC"/>
    <property type="match status" value="1"/>
</dbReference>
<comment type="caution">
    <text evidence="13">The sequence shown here is derived from an EMBL/GenBank/DDBJ whole genome shotgun (WGS) entry which is preliminary data.</text>
</comment>
<dbReference type="NCBIfam" id="TIGR04057">
    <property type="entry name" value="SusC_RagA_signa"/>
    <property type="match status" value="1"/>
</dbReference>
<organism evidence="13 14">
    <name type="scientific">Bacteroides fluxus YIT 12057</name>
    <dbReference type="NCBI Taxonomy" id="763034"/>
    <lineage>
        <taxon>Bacteria</taxon>
        <taxon>Pseudomonadati</taxon>
        <taxon>Bacteroidota</taxon>
        <taxon>Bacteroidia</taxon>
        <taxon>Bacteroidales</taxon>
        <taxon>Bacteroidaceae</taxon>
        <taxon>Bacteroides</taxon>
    </lineage>
</organism>